<dbReference type="SUPFAM" id="SSF47473">
    <property type="entry name" value="EF-hand"/>
    <property type="match status" value="1"/>
</dbReference>
<dbReference type="InterPro" id="IPR000933">
    <property type="entry name" value="Glyco_hydro_29"/>
</dbReference>
<evidence type="ECO:0000256" key="4">
    <source>
        <dbReference type="ARBA" id="ARBA00022737"/>
    </source>
</evidence>
<dbReference type="InterPro" id="IPR000421">
    <property type="entry name" value="FA58C"/>
</dbReference>
<proteinExistence type="inferred from homology"/>
<dbReference type="EMBL" id="JAKJXP020000094">
    <property type="protein sequence ID" value="KAK7747064.1"/>
    <property type="molecule type" value="Genomic_DNA"/>
</dbReference>
<dbReference type="Gene3D" id="2.60.120.260">
    <property type="entry name" value="Galactose-binding domain-like"/>
    <property type="match status" value="1"/>
</dbReference>
<evidence type="ECO:0000256" key="1">
    <source>
        <dbReference type="ARBA" id="ARBA00007951"/>
    </source>
</evidence>
<evidence type="ECO:0000256" key="3">
    <source>
        <dbReference type="ARBA" id="ARBA00022729"/>
    </source>
</evidence>
<dbReference type="GO" id="GO:0043226">
    <property type="term" value="C:organelle"/>
    <property type="evidence" value="ECO:0007669"/>
    <property type="project" value="UniProtKB-ARBA"/>
</dbReference>
<sequence>MSQSPGQVPTEAEIQQIINEVDLDGDGTINFNEFITMMTGQPYPPQDEDAQYASAWKQFEPSLNGSLTPSQFRQLMAELGEPVNDTEVENLINNVDGEGKLDSAATTMRRTPVPAGAPKRRRASSLLGFLGVPCWLIAMAAAAHAEVGPPAPYLQTPSARQLEWHGLEYYAFVHFGPNTFTDEEWGLSQSPPDVFAPTALDTDQWARSLADAGAAGLILTAKHHDGMALAGLGISARNLLTPGVGWLQWETNTTTYQIGRGQWALDRVARGLDADVVRMAAASARRHGLRFGVYLSPWDIHRDPAMPKPQLAGTPYDEPQIFGDNNTSPDAGNYNELYARQLTELVTMQLPSDPGNAGGGGAGEQESVVVELSEVWLDGASGSDTVQTFDWASFRDIIRLHQPGAVMWGHQGVDARWVGNEDGRSAATSWHTIDRTQDDPRYGEAELEAGVRDGAHWTPAEADARLRDGWFWHAAEQPKTPAALMDMYLASVGRGVNLLLDVPPDATGLIPRADVDALLGFRAARDAFLNRTLLAPGLATNASSVRGGDENSTMRYGPANVLDGSSDTYWALDDEQTTGALEVQLGGTCLVDAFVTQEYIALGQRIGGYAVDAFVDGAFVALVNGRSLGYKRIDKLDAPVETNRIRFRVTQANATPLIMSFQALGTLKTTA</sequence>
<dbReference type="GO" id="GO:0005509">
    <property type="term" value="F:calcium ion binding"/>
    <property type="evidence" value="ECO:0007669"/>
    <property type="project" value="InterPro"/>
</dbReference>
<dbReference type="GO" id="GO:0004560">
    <property type="term" value="F:alpha-L-fucosidase activity"/>
    <property type="evidence" value="ECO:0007669"/>
    <property type="project" value="UniProtKB-EC"/>
</dbReference>
<keyword evidence="4" id="KW-0677">Repeat</keyword>
<protein>
    <recommendedName>
        <fullName evidence="2">alpha-L-fucosidase</fullName>
        <ecNumber evidence="2">3.2.1.51</ecNumber>
    </recommendedName>
</protein>
<reference evidence="9 10" key="1">
    <citation type="submission" date="2024-02" db="EMBL/GenBank/DDBJ databases">
        <title>De novo assembly and annotation of 12 fungi associated with fruit tree decline syndrome in Ontario, Canada.</title>
        <authorList>
            <person name="Sulman M."/>
            <person name="Ellouze W."/>
            <person name="Ilyukhin E."/>
        </authorList>
    </citation>
    <scope>NUCLEOTIDE SEQUENCE [LARGE SCALE GENOMIC DNA]</scope>
    <source>
        <strain evidence="9 10">M11/M66-122</strain>
    </source>
</reference>
<evidence type="ECO:0000256" key="2">
    <source>
        <dbReference type="ARBA" id="ARBA00012662"/>
    </source>
</evidence>
<organism evidence="9 10">
    <name type="scientific">Diatrype stigma</name>
    <dbReference type="NCBI Taxonomy" id="117547"/>
    <lineage>
        <taxon>Eukaryota</taxon>
        <taxon>Fungi</taxon>
        <taxon>Dikarya</taxon>
        <taxon>Ascomycota</taxon>
        <taxon>Pezizomycotina</taxon>
        <taxon>Sordariomycetes</taxon>
        <taxon>Xylariomycetidae</taxon>
        <taxon>Xylariales</taxon>
        <taxon>Diatrypaceae</taxon>
        <taxon>Diatrype</taxon>
    </lineage>
</organism>
<dbReference type="GO" id="GO:0006004">
    <property type="term" value="P:fucose metabolic process"/>
    <property type="evidence" value="ECO:0007669"/>
    <property type="project" value="TreeGrafter"/>
</dbReference>
<dbReference type="Pfam" id="PF00036">
    <property type="entry name" value="EF-hand_1"/>
    <property type="match status" value="1"/>
</dbReference>
<dbReference type="AlphaFoldDB" id="A0AAN9YLH7"/>
<dbReference type="SUPFAM" id="SSF51445">
    <property type="entry name" value="(Trans)glycosidases"/>
    <property type="match status" value="1"/>
</dbReference>
<dbReference type="PROSITE" id="PS00018">
    <property type="entry name" value="EF_HAND_1"/>
    <property type="match status" value="1"/>
</dbReference>
<evidence type="ECO:0000256" key="5">
    <source>
        <dbReference type="ARBA" id="ARBA00022801"/>
    </source>
</evidence>
<name>A0AAN9YLH7_9PEZI</name>
<dbReference type="InterPro" id="IPR017853">
    <property type="entry name" value="GH"/>
</dbReference>
<feature type="domain" description="EF-hand" evidence="8">
    <location>
        <begin position="9"/>
        <end position="44"/>
    </location>
</feature>
<dbReference type="InterPro" id="IPR008979">
    <property type="entry name" value="Galactose-bd-like_sf"/>
</dbReference>
<dbReference type="Pfam" id="PF01120">
    <property type="entry name" value="Alpha_L_fucos"/>
    <property type="match status" value="1"/>
</dbReference>
<dbReference type="EC" id="3.2.1.51" evidence="2"/>
<accession>A0AAN9YLH7</accession>
<dbReference type="PROSITE" id="PS50222">
    <property type="entry name" value="EF_HAND_2"/>
    <property type="match status" value="1"/>
</dbReference>
<dbReference type="PANTHER" id="PTHR10030">
    <property type="entry name" value="ALPHA-L-FUCOSIDASE"/>
    <property type="match status" value="1"/>
</dbReference>
<dbReference type="GO" id="GO:0016139">
    <property type="term" value="P:glycoside catabolic process"/>
    <property type="evidence" value="ECO:0007669"/>
    <property type="project" value="TreeGrafter"/>
</dbReference>
<dbReference type="SUPFAM" id="SSF49785">
    <property type="entry name" value="Galactose-binding domain-like"/>
    <property type="match status" value="1"/>
</dbReference>
<dbReference type="Gene3D" id="3.20.20.80">
    <property type="entry name" value="Glycosidases"/>
    <property type="match status" value="2"/>
</dbReference>
<dbReference type="Proteomes" id="UP001320420">
    <property type="component" value="Unassembled WGS sequence"/>
</dbReference>
<dbReference type="InterPro" id="IPR002048">
    <property type="entry name" value="EF_hand_dom"/>
</dbReference>
<keyword evidence="5" id="KW-0378">Hydrolase</keyword>
<dbReference type="Pfam" id="PF00754">
    <property type="entry name" value="F5_F8_type_C"/>
    <property type="match status" value="1"/>
</dbReference>
<keyword evidence="6" id="KW-0106">Calcium</keyword>
<dbReference type="InterPro" id="IPR018247">
    <property type="entry name" value="EF_Hand_1_Ca_BS"/>
</dbReference>
<evidence type="ECO:0000313" key="9">
    <source>
        <dbReference type="EMBL" id="KAK7747064.1"/>
    </source>
</evidence>
<dbReference type="InterPro" id="IPR057739">
    <property type="entry name" value="Glyco_hydro_29_N"/>
</dbReference>
<comment type="similarity">
    <text evidence="1">Belongs to the glycosyl hydrolase 29 family.</text>
</comment>
<keyword evidence="10" id="KW-1185">Reference proteome</keyword>
<dbReference type="PANTHER" id="PTHR10030:SF37">
    <property type="entry name" value="ALPHA-L-FUCOSIDASE-RELATED"/>
    <property type="match status" value="1"/>
</dbReference>
<keyword evidence="3" id="KW-0732">Signal</keyword>
<dbReference type="InterPro" id="IPR011992">
    <property type="entry name" value="EF-hand-dom_pair"/>
</dbReference>
<dbReference type="SMART" id="SM00812">
    <property type="entry name" value="Alpha_L_fucos"/>
    <property type="match status" value="1"/>
</dbReference>
<dbReference type="Gene3D" id="1.10.238.10">
    <property type="entry name" value="EF-hand"/>
    <property type="match status" value="2"/>
</dbReference>
<evidence type="ECO:0000313" key="10">
    <source>
        <dbReference type="Proteomes" id="UP001320420"/>
    </source>
</evidence>
<evidence type="ECO:0000259" key="8">
    <source>
        <dbReference type="PROSITE" id="PS50222"/>
    </source>
</evidence>
<evidence type="ECO:0000256" key="7">
    <source>
        <dbReference type="ARBA" id="ARBA00023295"/>
    </source>
</evidence>
<comment type="caution">
    <text evidence="9">The sequence shown here is derived from an EMBL/GenBank/DDBJ whole genome shotgun (WGS) entry which is preliminary data.</text>
</comment>
<dbReference type="CDD" id="cd00051">
    <property type="entry name" value="EFh"/>
    <property type="match status" value="1"/>
</dbReference>
<dbReference type="FunFam" id="1.10.238.10:FF:000178">
    <property type="entry name" value="Calmodulin-2 A"/>
    <property type="match status" value="1"/>
</dbReference>
<keyword evidence="7" id="KW-0326">Glycosidase</keyword>
<evidence type="ECO:0000256" key="6">
    <source>
        <dbReference type="ARBA" id="ARBA00022837"/>
    </source>
</evidence>
<dbReference type="SMART" id="SM00054">
    <property type="entry name" value="EFh"/>
    <property type="match status" value="2"/>
</dbReference>
<gene>
    <name evidence="9" type="ORF">SLS62_009220</name>
</gene>